<dbReference type="Gene3D" id="2.40.110.10">
    <property type="entry name" value="Butyryl-CoA Dehydrogenase, subunit A, domain 2"/>
    <property type="match status" value="1"/>
</dbReference>
<dbReference type="InterPro" id="IPR036250">
    <property type="entry name" value="AcylCo_DH-like_C"/>
</dbReference>
<dbReference type="InterPro" id="IPR013786">
    <property type="entry name" value="AcylCoA_DH/ox_N"/>
</dbReference>
<dbReference type="InterPro" id="IPR037069">
    <property type="entry name" value="AcylCoA_DH/ox_N_sf"/>
</dbReference>
<feature type="domain" description="Acyl-CoA dehydrogenase/oxidase N-terminal" evidence="12">
    <location>
        <begin position="12"/>
        <end position="121"/>
    </location>
</feature>
<dbReference type="Gene3D" id="1.10.540.10">
    <property type="entry name" value="Acyl-CoA dehydrogenase/oxidase, N-terminal domain"/>
    <property type="match status" value="1"/>
</dbReference>
<keyword evidence="6" id="KW-0560">Oxidoreductase</keyword>
<dbReference type="GO" id="GO:0005737">
    <property type="term" value="C:cytoplasm"/>
    <property type="evidence" value="ECO:0007669"/>
    <property type="project" value="TreeGrafter"/>
</dbReference>
<dbReference type="Gene3D" id="1.20.140.10">
    <property type="entry name" value="Butyryl-CoA Dehydrogenase, subunit A, domain 3"/>
    <property type="match status" value="1"/>
</dbReference>
<evidence type="ECO:0000256" key="9">
    <source>
        <dbReference type="ARBA" id="ARBA00042660"/>
    </source>
</evidence>
<sequence length="384" mass="42802">MQDLIQRTVYREDHEQFRDAVRHFFDKEIVPHLAEWDRNGIVPKEVWRKAGREGLLNTMLPEPYGSGGDFGHAAVLIEEVGRTNASALGFPLHSDIVAPYINTYGSTAQKDRWLPKMAAGELIGAIAMTEPGAGSDLKSVRTTAKLVKSSEGDHYVINGAKTFITNGINSEIVIVVCKTAPDLGAKGVSLIVVEEGTPGFSKGRKLEKIGLMGQDTSELFFDNVKVPVDNLLGEENMGFRYLMQELAQERLVVAVRAASCIESFLQKTIDYTRERKAFGQTVFDFQNTRFKLAEAKAQATMLRTFVDECMKLHMQRALSPERAAMVKLNATALQNRLLDEFLQLHGGYGYMTEYQVGRAWTDARIGRIYGGSDEIMKEIIARTL</sequence>
<comment type="function">
    <text evidence="7">Catalyzes the dehydrogenation at the alpha-beta position of ACP-bound acyl chains. This results in the introduction of a double bond in the lipidic chain, which is further transferred to the epsilon-amino group of lysine residue in the mycobactin core by MbtK.</text>
</comment>
<dbReference type="Pfam" id="PF02770">
    <property type="entry name" value="Acyl-CoA_dh_M"/>
    <property type="match status" value="1"/>
</dbReference>
<dbReference type="InterPro" id="IPR009075">
    <property type="entry name" value="AcylCo_DH/oxidase_C"/>
</dbReference>
<evidence type="ECO:0000259" key="11">
    <source>
        <dbReference type="Pfam" id="PF02770"/>
    </source>
</evidence>
<evidence type="ECO:0000256" key="1">
    <source>
        <dbReference type="ARBA" id="ARBA00001974"/>
    </source>
</evidence>
<gene>
    <name evidence="13" type="ORF">CBP34_00705</name>
</gene>
<evidence type="ECO:0000259" key="12">
    <source>
        <dbReference type="Pfam" id="PF02771"/>
    </source>
</evidence>
<evidence type="ECO:0000256" key="4">
    <source>
        <dbReference type="ARBA" id="ARBA00022630"/>
    </source>
</evidence>
<evidence type="ECO:0000256" key="5">
    <source>
        <dbReference type="ARBA" id="ARBA00022827"/>
    </source>
</evidence>
<dbReference type="FunFam" id="2.40.110.10:FF:000002">
    <property type="entry name" value="Acyl-CoA dehydrogenase fadE12"/>
    <property type="match status" value="1"/>
</dbReference>
<dbReference type="SUPFAM" id="SSF47203">
    <property type="entry name" value="Acyl-CoA dehydrogenase C-terminal domain-like"/>
    <property type="match status" value="1"/>
</dbReference>
<dbReference type="FunFam" id="1.20.140.10:FF:000001">
    <property type="entry name" value="Acyl-CoA dehydrogenase"/>
    <property type="match status" value="1"/>
</dbReference>
<dbReference type="GO" id="GO:0050660">
    <property type="term" value="F:flavin adenine dinucleotide binding"/>
    <property type="evidence" value="ECO:0007669"/>
    <property type="project" value="InterPro"/>
</dbReference>
<comment type="pathway">
    <text evidence="2">Siderophore biosynthesis; mycobactin biosynthesis.</text>
</comment>
<keyword evidence="14" id="KW-1185">Reference proteome</keyword>
<protein>
    <recommendedName>
        <fullName evidence="8">Acyl-[acyl-carrier-protein] dehydrogenase MbtN</fullName>
    </recommendedName>
    <alternativeName>
        <fullName evidence="9">Mycobactin synthase protein N</fullName>
    </alternativeName>
</protein>
<evidence type="ECO:0000313" key="13">
    <source>
        <dbReference type="EMBL" id="ART50478.1"/>
    </source>
</evidence>
<dbReference type="Pfam" id="PF02771">
    <property type="entry name" value="Acyl-CoA_dh_N"/>
    <property type="match status" value="1"/>
</dbReference>
<dbReference type="KEGG" id="acin:CBP34_00705"/>
<feature type="domain" description="Acyl-CoA dehydrogenase/oxidase C-terminal" evidence="10">
    <location>
        <begin position="236"/>
        <end position="383"/>
    </location>
</feature>
<dbReference type="GO" id="GO:0003995">
    <property type="term" value="F:acyl-CoA dehydrogenase activity"/>
    <property type="evidence" value="ECO:0007669"/>
    <property type="project" value="InterPro"/>
</dbReference>
<evidence type="ECO:0000256" key="6">
    <source>
        <dbReference type="ARBA" id="ARBA00023002"/>
    </source>
</evidence>
<feature type="domain" description="Acyl-CoA oxidase/dehydrogenase middle" evidence="11">
    <location>
        <begin position="125"/>
        <end position="224"/>
    </location>
</feature>
<reference evidence="13 14" key="1">
    <citation type="submission" date="2017-05" db="EMBL/GenBank/DDBJ databases">
        <title>Polyphasic characterization of four soil-derived phenanthrene-degrading Acidovorax strains and proposal of Acidovorax phenanthrenivorans sp. nov.</title>
        <authorList>
            <person name="Singleton D.R."/>
            <person name="Lee J."/>
            <person name="Dickey A.N."/>
            <person name="Stroud A."/>
            <person name="Scholl E.H."/>
            <person name="Wright F.A."/>
            <person name="Aitken M.D."/>
        </authorList>
    </citation>
    <scope>NUCLEOTIDE SEQUENCE [LARGE SCALE GENOMIC DNA]</scope>
    <source>
        <strain evidence="13">NA3</strain>
    </source>
</reference>
<comment type="cofactor">
    <cofactor evidence="1">
        <name>FAD</name>
        <dbReference type="ChEBI" id="CHEBI:57692"/>
    </cofactor>
</comment>
<dbReference type="PANTHER" id="PTHR48083">
    <property type="entry name" value="MEDIUM-CHAIN SPECIFIC ACYL-COA DEHYDROGENASE, MITOCHONDRIAL-RELATED"/>
    <property type="match status" value="1"/>
</dbReference>
<evidence type="ECO:0000256" key="3">
    <source>
        <dbReference type="ARBA" id="ARBA00009347"/>
    </source>
</evidence>
<proteinExistence type="inferred from homology"/>
<dbReference type="SUPFAM" id="SSF56645">
    <property type="entry name" value="Acyl-CoA dehydrogenase NM domain-like"/>
    <property type="match status" value="1"/>
</dbReference>
<accession>A0A240TZD9</accession>
<organism evidence="13 14">
    <name type="scientific">Acidovorax carolinensis</name>
    <dbReference type="NCBI Taxonomy" id="553814"/>
    <lineage>
        <taxon>Bacteria</taxon>
        <taxon>Pseudomonadati</taxon>
        <taxon>Pseudomonadota</taxon>
        <taxon>Betaproteobacteria</taxon>
        <taxon>Burkholderiales</taxon>
        <taxon>Comamonadaceae</taxon>
        <taxon>Acidovorax</taxon>
    </lineage>
</organism>
<dbReference type="PROSITE" id="PS00072">
    <property type="entry name" value="ACYL_COA_DH_1"/>
    <property type="match status" value="1"/>
</dbReference>
<evidence type="ECO:0000256" key="8">
    <source>
        <dbReference type="ARBA" id="ARBA00040394"/>
    </source>
</evidence>
<dbReference type="Pfam" id="PF00441">
    <property type="entry name" value="Acyl-CoA_dh_1"/>
    <property type="match status" value="1"/>
</dbReference>
<dbReference type="InterPro" id="IPR009100">
    <property type="entry name" value="AcylCoA_DH/oxidase_NM_dom_sf"/>
</dbReference>
<evidence type="ECO:0000256" key="7">
    <source>
        <dbReference type="ARBA" id="ARBA00037085"/>
    </source>
</evidence>
<dbReference type="InterPro" id="IPR006091">
    <property type="entry name" value="Acyl-CoA_Oxase/DH_mid-dom"/>
</dbReference>
<dbReference type="InterPro" id="IPR046373">
    <property type="entry name" value="Acyl-CoA_Oxase/DH_mid-dom_sf"/>
</dbReference>
<evidence type="ECO:0000259" key="10">
    <source>
        <dbReference type="Pfam" id="PF00441"/>
    </source>
</evidence>
<dbReference type="AlphaFoldDB" id="A0A240TZD9"/>
<dbReference type="InterPro" id="IPR050741">
    <property type="entry name" value="Acyl-CoA_dehydrogenase"/>
</dbReference>
<dbReference type="EMBL" id="CP021361">
    <property type="protein sequence ID" value="ART50478.1"/>
    <property type="molecule type" value="Genomic_DNA"/>
</dbReference>
<dbReference type="RefSeq" id="WP_094097005.1">
    <property type="nucleotide sequence ID" value="NZ_CP021361.1"/>
</dbReference>
<name>A0A240TZD9_9BURK</name>
<comment type="similarity">
    <text evidence="3">Belongs to the acyl-CoA dehydrogenase family.</text>
</comment>
<dbReference type="FunFam" id="1.10.540.10:FF:000009">
    <property type="entry name" value="Probable acyl-CoA dehydrogenase"/>
    <property type="match status" value="1"/>
</dbReference>
<evidence type="ECO:0000256" key="2">
    <source>
        <dbReference type="ARBA" id="ARBA00005102"/>
    </source>
</evidence>
<dbReference type="PROSITE" id="PS00073">
    <property type="entry name" value="ACYL_COA_DH_2"/>
    <property type="match status" value="1"/>
</dbReference>
<keyword evidence="4" id="KW-0285">Flavoprotein</keyword>
<keyword evidence="5" id="KW-0274">FAD</keyword>
<dbReference type="InterPro" id="IPR006089">
    <property type="entry name" value="Acyl-CoA_DH_CS"/>
</dbReference>
<evidence type="ECO:0000313" key="14">
    <source>
        <dbReference type="Proteomes" id="UP000194432"/>
    </source>
</evidence>
<dbReference type="PANTHER" id="PTHR48083:SF20">
    <property type="entry name" value="LONG-CHAIN SPECIFIC ACYL-COA DEHYDROGENASE, MITOCHONDRIAL"/>
    <property type="match status" value="1"/>
</dbReference>
<dbReference type="GO" id="GO:0033539">
    <property type="term" value="P:fatty acid beta-oxidation using acyl-CoA dehydrogenase"/>
    <property type="evidence" value="ECO:0007669"/>
    <property type="project" value="TreeGrafter"/>
</dbReference>
<dbReference type="Proteomes" id="UP000194432">
    <property type="component" value="Chromosome 1"/>
</dbReference>